<dbReference type="Proteomes" id="UP001239414">
    <property type="component" value="Unassembled WGS sequence"/>
</dbReference>
<protein>
    <submittedName>
        <fullName evidence="1">Uncharacterized protein</fullName>
    </submittedName>
</protein>
<proteinExistence type="predicted"/>
<sequence length="102" mass="11078">MTVASAAPAPSWRLAELATQLMPGLIFDPEVAANPEHADADIGFWLDVVRSHLPDSELLVQRDATVFEQLLAHSPLLAFSAQASRPRPRRVSVPLADAPLRC</sequence>
<dbReference type="RefSeq" id="WP_284610919.1">
    <property type="nucleotide sequence ID" value="NZ_JASNUO010000026.1"/>
</dbReference>
<name>A0ABT7FT12_9CORY</name>
<comment type="caution">
    <text evidence="1">The sequence shown here is derived from an EMBL/GenBank/DDBJ whole genome shotgun (WGS) entry which is preliminary data.</text>
</comment>
<gene>
    <name evidence="1" type="ORF">QPX34_12180</name>
</gene>
<organism evidence="1 2">
    <name type="scientific">Corynebacterium accolens</name>
    <dbReference type="NCBI Taxonomy" id="38284"/>
    <lineage>
        <taxon>Bacteria</taxon>
        <taxon>Bacillati</taxon>
        <taxon>Actinomycetota</taxon>
        <taxon>Actinomycetes</taxon>
        <taxon>Mycobacteriales</taxon>
        <taxon>Corynebacteriaceae</taxon>
        <taxon>Corynebacterium</taxon>
    </lineage>
</organism>
<reference evidence="1 2" key="1">
    <citation type="submission" date="2023-05" db="EMBL/GenBank/DDBJ databases">
        <title>Metabolic capabilities are highly conserved among human nasal-associated Corynebacterium species in pangenomic analyses.</title>
        <authorList>
            <person name="Tran T.H."/>
            <person name="Roberts A.Q."/>
            <person name="Escapa I.F."/>
            <person name="Gao W."/>
            <person name="Conlan S."/>
            <person name="Kong H."/>
            <person name="Segre J.A."/>
            <person name="Kelly M.S."/>
            <person name="Lemon K.P."/>
        </authorList>
    </citation>
    <scope>NUCLEOTIDE SEQUENCE [LARGE SCALE GENOMIC DNA]</scope>
    <source>
        <strain evidence="1 2">KPL3802</strain>
    </source>
</reference>
<evidence type="ECO:0000313" key="1">
    <source>
        <dbReference type="EMBL" id="MDK4248748.1"/>
    </source>
</evidence>
<evidence type="ECO:0000313" key="2">
    <source>
        <dbReference type="Proteomes" id="UP001239414"/>
    </source>
</evidence>
<keyword evidence="2" id="KW-1185">Reference proteome</keyword>
<accession>A0ABT7FT12</accession>
<dbReference type="EMBL" id="JASNUO010000026">
    <property type="protein sequence ID" value="MDK4248748.1"/>
    <property type="molecule type" value="Genomic_DNA"/>
</dbReference>